<dbReference type="GO" id="GO:0004540">
    <property type="term" value="F:RNA nuclease activity"/>
    <property type="evidence" value="ECO:0007669"/>
    <property type="project" value="InterPro"/>
</dbReference>
<keyword evidence="3 8" id="KW-0540">Nuclease</keyword>
<dbReference type="Pfam" id="PF01850">
    <property type="entry name" value="PIN"/>
    <property type="match status" value="1"/>
</dbReference>
<evidence type="ECO:0000259" key="9">
    <source>
        <dbReference type="Pfam" id="PF01850"/>
    </source>
</evidence>
<dbReference type="RefSeq" id="WP_088155382.1">
    <property type="nucleotide sequence ID" value="NZ_NHON01000082.1"/>
</dbReference>
<evidence type="ECO:0000256" key="8">
    <source>
        <dbReference type="HAMAP-Rule" id="MF_00265"/>
    </source>
</evidence>
<dbReference type="GO" id="GO:0090729">
    <property type="term" value="F:toxin activity"/>
    <property type="evidence" value="ECO:0007669"/>
    <property type="project" value="UniProtKB-KW"/>
</dbReference>
<dbReference type="EMBL" id="NHON01000082">
    <property type="protein sequence ID" value="OWJ63726.1"/>
    <property type="molecule type" value="Genomic_DNA"/>
</dbReference>
<dbReference type="PANTHER" id="PTHR33653">
    <property type="entry name" value="RIBONUCLEASE VAPC2"/>
    <property type="match status" value="1"/>
</dbReference>
<dbReference type="EC" id="3.1.-.-" evidence="8"/>
<dbReference type="Proteomes" id="UP000196655">
    <property type="component" value="Unassembled WGS sequence"/>
</dbReference>
<dbReference type="Gene3D" id="3.40.50.1010">
    <property type="entry name" value="5'-nuclease"/>
    <property type="match status" value="1"/>
</dbReference>
<keyword evidence="2 8" id="KW-1277">Toxin-antitoxin system</keyword>
<accession>A0A211ZEW4</accession>
<dbReference type="InterPro" id="IPR050556">
    <property type="entry name" value="Type_II_TA_system_RNase"/>
</dbReference>
<protein>
    <recommendedName>
        <fullName evidence="8">Ribonuclease VapC</fullName>
        <shortName evidence="8">RNase VapC</shortName>
        <ecNumber evidence="8">3.1.-.-</ecNumber>
    </recommendedName>
    <alternativeName>
        <fullName evidence="8">Toxin VapC</fullName>
    </alternativeName>
</protein>
<dbReference type="InterPro" id="IPR022907">
    <property type="entry name" value="VapC_family"/>
</dbReference>
<comment type="caution">
    <text evidence="10">The sequence shown here is derived from an EMBL/GenBank/DDBJ whole genome shotgun (WGS) entry which is preliminary data.</text>
</comment>
<feature type="binding site" evidence="8">
    <location>
        <position position="5"/>
    </location>
    <ligand>
        <name>Mg(2+)</name>
        <dbReference type="ChEBI" id="CHEBI:18420"/>
    </ligand>
</feature>
<feature type="binding site" evidence="8">
    <location>
        <position position="104"/>
    </location>
    <ligand>
        <name>Mg(2+)</name>
        <dbReference type="ChEBI" id="CHEBI:18420"/>
    </ligand>
</feature>
<dbReference type="PANTHER" id="PTHR33653:SF1">
    <property type="entry name" value="RIBONUCLEASE VAPC2"/>
    <property type="match status" value="1"/>
</dbReference>
<keyword evidence="11" id="KW-1185">Reference proteome</keyword>
<keyword evidence="6 8" id="KW-0460">Magnesium</keyword>
<proteinExistence type="inferred from homology"/>
<comment type="function">
    <text evidence="8">Toxic component of a toxin-antitoxin (TA) system. An RNase.</text>
</comment>
<dbReference type="CDD" id="cd18746">
    <property type="entry name" value="PIN_VapC4-5_FitB-like"/>
    <property type="match status" value="1"/>
</dbReference>
<evidence type="ECO:0000256" key="4">
    <source>
        <dbReference type="ARBA" id="ARBA00022723"/>
    </source>
</evidence>
<organism evidence="10 11">
    <name type="scientific">Inquilinus limosus</name>
    <dbReference type="NCBI Taxonomy" id="171674"/>
    <lineage>
        <taxon>Bacteria</taxon>
        <taxon>Pseudomonadati</taxon>
        <taxon>Pseudomonadota</taxon>
        <taxon>Alphaproteobacteria</taxon>
        <taxon>Rhodospirillales</taxon>
        <taxon>Rhodospirillaceae</taxon>
        <taxon>Inquilinus</taxon>
    </lineage>
</organism>
<evidence type="ECO:0000256" key="2">
    <source>
        <dbReference type="ARBA" id="ARBA00022649"/>
    </source>
</evidence>
<comment type="similarity">
    <text evidence="7 8">Belongs to the PINc/VapC protein family.</text>
</comment>
<dbReference type="GO" id="GO:0000287">
    <property type="term" value="F:magnesium ion binding"/>
    <property type="evidence" value="ECO:0007669"/>
    <property type="project" value="UniProtKB-UniRule"/>
</dbReference>
<reference evidence="11" key="1">
    <citation type="submission" date="2017-05" db="EMBL/GenBank/DDBJ databases">
        <authorList>
            <person name="Macchi M."/>
            <person name="Festa S."/>
            <person name="Coppotelli B.M."/>
            <person name="Morelli I.S."/>
        </authorList>
    </citation>
    <scope>NUCLEOTIDE SEQUENCE [LARGE SCALE GENOMIC DNA]</scope>
    <source>
        <strain evidence="11">I</strain>
    </source>
</reference>
<dbReference type="InterPro" id="IPR029060">
    <property type="entry name" value="PIN-like_dom_sf"/>
</dbReference>
<evidence type="ECO:0000256" key="6">
    <source>
        <dbReference type="ARBA" id="ARBA00022842"/>
    </source>
</evidence>
<evidence type="ECO:0000256" key="5">
    <source>
        <dbReference type="ARBA" id="ARBA00022801"/>
    </source>
</evidence>
<dbReference type="HAMAP" id="MF_00265">
    <property type="entry name" value="VapC_Nob1"/>
    <property type="match status" value="1"/>
</dbReference>
<dbReference type="OrthoDB" id="7188375at2"/>
<dbReference type="SUPFAM" id="SSF88723">
    <property type="entry name" value="PIN domain-like"/>
    <property type="match status" value="1"/>
</dbReference>
<comment type="cofactor">
    <cofactor evidence="1 8">
        <name>Mg(2+)</name>
        <dbReference type="ChEBI" id="CHEBI:18420"/>
    </cofactor>
</comment>
<dbReference type="InterPro" id="IPR002716">
    <property type="entry name" value="PIN_dom"/>
</dbReference>
<keyword evidence="5 8" id="KW-0378">Hydrolase</keyword>
<dbReference type="AlphaFoldDB" id="A0A211ZEW4"/>
<evidence type="ECO:0000256" key="1">
    <source>
        <dbReference type="ARBA" id="ARBA00001946"/>
    </source>
</evidence>
<dbReference type="GO" id="GO:0016787">
    <property type="term" value="F:hydrolase activity"/>
    <property type="evidence" value="ECO:0007669"/>
    <property type="project" value="UniProtKB-KW"/>
</dbReference>
<name>A0A211ZEW4_9PROT</name>
<sequence>MFLLDTNVVSELRRATFGKADPGVTAWAAAVPPESLFVSAITILELEHGVLLVERRDPVQGARLRAWIQGAVLPAFAGRILPVDTDVAIRCAALRVPDRRSDRDALIAATALVHAMTVVTRNTADFSPTGVRLLNPWDAGR</sequence>
<keyword evidence="8" id="KW-0800">Toxin</keyword>
<feature type="domain" description="PIN" evidence="9">
    <location>
        <begin position="3"/>
        <end position="124"/>
    </location>
</feature>
<evidence type="ECO:0000313" key="10">
    <source>
        <dbReference type="EMBL" id="OWJ63726.1"/>
    </source>
</evidence>
<evidence type="ECO:0000313" key="11">
    <source>
        <dbReference type="Proteomes" id="UP000196655"/>
    </source>
</evidence>
<gene>
    <name evidence="8" type="primary">vapC</name>
    <name evidence="10" type="ORF">BWR60_28465</name>
</gene>
<evidence type="ECO:0000256" key="7">
    <source>
        <dbReference type="ARBA" id="ARBA00038093"/>
    </source>
</evidence>
<keyword evidence="4 8" id="KW-0479">Metal-binding</keyword>
<evidence type="ECO:0000256" key="3">
    <source>
        <dbReference type="ARBA" id="ARBA00022722"/>
    </source>
</evidence>